<evidence type="ECO:0000259" key="10">
    <source>
        <dbReference type="PROSITE" id="PS50884"/>
    </source>
</evidence>
<evidence type="ECO:0000256" key="1">
    <source>
        <dbReference type="ARBA" id="ARBA00022723"/>
    </source>
</evidence>
<keyword evidence="2 8" id="KW-0863">Zinc-finger</keyword>
<protein>
    <recommendedName>
        <fullName evidence="9">Dof zinc finger protein</fullName>
    </recommendedName>
</protein>
<keyword evidence="12" id="KW-1185">Reference proteome</keyword>
<dbReference type="PROSITE" id="PS01361">
    <property type="entry name" value="ZF_DOF_1"/>
    <property type="match status" value="1"/>
</dbReference>
<name>A0A9Q1Q549_9CARY</name>
<keyword evidence="7 8" id="KW-0539">Nucleus</keyword>
<dbReference type="Pfam" id="PF02701">
    <property type="entry name" value="Zn_ribbon_Dof"/>
    <property type="match status" value="1"/>
</dbReference>
<reference evidence="11" key="1">
    <citation type="submission" date="2022-04" db="EMBL/GenBank/DDBJ databases">
        <title>Carnegiea gigantea Genome sequencing and assembly v2.</title>
        <authorList>
            <person name="Copetti D."/>
            <person name="Sanderson M.J."/>
            <person name="Burquez A."/>
            <person name="Wojciechowski M.F."/>
        </authorList>
    </citation>
    <scope>NUCLEOTIDE SEQUENCE</scope>
    <source>
        <strain evidence="11">SGP5-SGP5p</strain>
        <tissue evidence="11">Aerial part</tissue>
    </source>
</reference>
<dbReference type="GO" id="GO:0008270">
    <property type="term" value="F:zinc ion binding"/>
    <property type="evidence" value="ECO:0007669"/>
    <property type="project" value="UniProtKB-KW"/>
</dbReference>
<dbReference type="PANTHER" id="PTHR31992">
    <property type="entry name" value="DOF ZINC FINGER PROTEIN DOF1.4-RELATED"/>
    <property type="match status" value="1"/>
</dbReference>
<evidence type="ECO:0000256" key="7">
    <source>
        <dbReference type="ARBA" id="ARBA00023242"/>
    </source>
</evidence>
<evidence type="ECO:0000256" key="5">
    <source>
        <dbReference type="ARBA" id="ARBA00023125"/>
    </source>
</evidence>
<evidence type="ECO:0000256" key="9">
    <source>
        <dbReference type="RuleBase" id="RU369094"/>
    </source>
</evidence>
<comment type="function">
    <text evidence="9">Transcription factor that binds specifically to a 5'-AA[AG]G-3' consensus core sequence.</text>
</comment>
<dbReference type="OrthoDB" id="1927254at2759"/>
<evidence type="ECO:0000256" key="2">
    <source>
        <dbReference type="ARBA" id="ARBA00022771"/>
    </source>
</evidence>
<organism evidence="11 12">
    <name type="scientific">Carnegiea gigantea</name>
    <dbReference type="NCBI Taxonomy" id="171969"/>
    <lineage>
        <taxon>Eukaryota</taxon>
        <taxon>Viridiplantae</taxon>
        <taxon>Streptophyta</taxon>
        <taxon>Embryophyta</taxon>
        <taxon>Tracheophyta</taxon>
        <taxon>Spermatophyta</taxon>
        <taxon>Magnoliopsida</taxon>
        <taxon>eudicotyledons</taxon>
        <taxon>Gunneridae</taxon>
        <taxon>Pentapetalae</taxon>
        <taxon>Caryophyllales</taxon>
        <taxon>Cactineae</taxon>
        <taxon>Cactaceae</taxon>
        <taxon>Cactoideae</taxon>
        <taxon>Echinocereeae</taxon>
        <taxon>Carnegiea</taxon>
    </lineage>
</organism>
<proteinExistence type="predicted"/>
<dbReference type="GO" id="GO:0003700">
    <property type="term" value="F:DNA-binding transcription factor activity"/>
    <property type="evidence" value="ECO:0007669"/>
    <property type="project" value="UniProtKB-UniRule"/>
</dbReference>
<keyword evidence="5 8" id="KW-0238">DNA-binding</keyword>
<feature type="domain" description="Dof-type" evidence="10">
    <location>
        <begin position="15"/>
        <end position="69"/>
    </location>
</feature>
<comment type="caution">
    <text evidence="11">The sequence shown here is derived from an EMBL/GenBank/DDBJ whole genome shotgun (WGS) entry which is preliminary data.</text>
</comment>
<dbReference type="AlphaFoldDB" id="A0A9Q1Q549"/>
<evidence type="ECO:0000256" key="6">
    <source>
        <dbReference type="ARBA" id="ARBA00023163"/>
    </source>
</evidence>
<keyword evidence="1 9" id="KW-0479">Metal-binding</keyword>
<dbReference type="PANTHER" id="PTHR31992:SF111">
    <property type="entry name" value="DOF ZINC FINGER PROTEIN DOF3.5"/>
    <property type="match status" value="1"/>
</dbReference>
<dbReference type="EMBL" id="JAKOGI010000941">
    <property type="protein sequence ID" value="KAJ8429060.1"/>
    <property type="molecule type" value="Genomic_DNA"/>
</dbReference>
<sequence length="256" mass="28345">MHDGGMESGCKEMSPNCPRCGSINTKFCYYNNYSLSQPRYFCKGCRRYWTKGGSLRNVPIGGGCRKSRRSRPWSSLRRDLSNHHHYHTAILGHGENHAHDNNQLGHASISSYGNPRNLINTIEEESTSTEAQPTIDLAVVYANFLNQKPENNGDSSMVVNVPSNFESPLANEFPCTPLLNDPHTGNGPTSQLVLRHHHTTNMLDCPNNIPLSQALSMPPSSNKEMSIGLPSLPWVPSPLGGHHHCNCKVDTPGWHP</sequence>
<accession>A0A9Q1Q549</accession>
<dbReference type="GO" id="GO:0005634">
    <property type="term" value="C:nucleus"/>
    <property type="evidence" value="ECO:0007669"/>
    <property type="project" value="UniProtKB-SubCell"/>
</dbReference>
<keyword evidence="3 9" id="KW-0862">Zinc</keyword>
<evidence type="ECO:0000313" key="12">
    <source>
        <dbReference type="Proteomes" id="UP001153076"/>
    </source>
</evidence>
<evidence type="ECO:0000256" key="3">
    <source>
        <dbReference type="ARBA" id="ARBA00022833"/>
    </source>
</evidence>
<evidence type="ECO:0000313" key="11">
    <source>
        <dbReference type="EMBL" id="KAJ8429060.1"/>
    </source>
</evidence>
<comment type="subcellular location">
    <subcellularLocation>
        <location evidence="8 9">Nucleus</location>
    </subcellularLocation>
</comment>
<dbReference type="GO" id="GO:0003677">
    <property type="term" value="F:DNA binding"/>
    <property type="evidence" value="ECO:0007669"/>
    <property type="project" value="UniProtKB-UniRule"/>
</dbReference>
<dbReference type="InterPro" id="IPR003851">
    <property type="entry name" value="Znf_Dof"/>
</dbReference>
<keyword evidence="6 9" id="KW-0804">Transcription</keyword>
<dbReference type="Proteomes" id="UP001153076">
    <property type="component" value="Unassembled WGS sequence"/>
</dbReference>
<dbReference type="InterPro" id="IPR045174">
    <property type="entry name" value="Dof"/>
</dbReference>
<keyword evidence="4 9" id="KW-0805">Transcription regulation</keyword>
<evidence type="ECO:0000256" key="4">
    <source>
        <dbReference type="ARBA" id="ARBA00023015"/>
    </source>
</evidence>
<gene>
    <name evidence="11" type="ORF">Cgig2_025049</name>
</gene>
<evidence type="ECO:0000256" key="8">
    <source>
        <dbReference type="PROSITE-ProRule" id="PRU00071"/>
    </source>
</evidence>
<dbReference type="PROSITE" id="PS50884">
    <property type="entry name" value="ZF_DOF_2"/>
    <property type="match status" value="1"/>
</dbReference>